<comment type="caution">
    <text evidence="4">The sequence shown here is derived from an EMBL/GenBank/DDBJ whole genome shotgun (WGS) entry which is preliminary data.</text>
</comment>
<keyword evidence="2" id="KW-0472">Membrane</keyword>
<gene>
    <name evidence="4" type="ORF">GB883_18325</name>
</gene>
<evidence type="ECO:0000256" key="2">
    <source>
        <dbReference type="SAM" id="Phobius"/>
    </source>
</evidence>
<keyword evidence="5" id="KW-1185">Reference proteome</keyword>
<sequence>MADVPASPSDPPDHRRRTRFLMIGAAVVVLAAVAIGLFIGSRPLPAPPTQAPAASPSPSPSVNERSALAGLRVVLDPGHNGGNAAAPAEMAQQVDNGRGGRKHCNTAGTSTAGGYPEHAFAWDVAQRTRDLLQAAGAEVTLTRDDDTGVGPCVDVRGRSAQEHDADVLVSLHADGADNPEVAGYFAIVSDPPLNDAQGQPTRELATALLDALGQAGFAPSSSYPGALSERPDLATLNLAERPAVLLELAEMRNPEEAAVAESPEGRQRYAQAVVDGLERWAADRG</sequence>
<dbReference type="CDD" id="cd02696">
    <property type="entry name" value="MurNAc-LAA"/>
    <property type="match status" value="1"/>
</dbReference>
<keyword evidence="1" id="KW-0378">Hydrolase</keyword>
<proteinExistence type="predicted"/>
<evidence type="ECO:0000259" key="3">
    <source>
        <dbReference type="SMART" id="SM00646"/>
    </source>
</evidence>
<dbReference type="InterPro" id="IPR002508">
    <property type="entry name" value="MurNAc-LAA_cat"/>
</dbReference>
<feature type="transmembrane region" description="Helical" evidence="2">
    <location>
        <begin position="20"/>
        <end position="40"/>
    </location>
</feature>
<evidence type="ECO:0000313" key="5">
    <source>
        <dbReference type="Proteomes" id="UP000451860"/>
    </source>
</evidence>
<dbReference type="EMBL" id="WHJE01000142">
    <property type="protein sequence ID" value="KAE8762631.1"/>
    <property type="molecule type" value="Genomic_DNA"/>
</dbReference>
<evidence type="ECO:0000313" key="4">
    <source>
        <dbReference type="EMBL" id="KAE8762631.1"/>
    </source>
</evidence>
<dbReference type="GO" id="GO:0030288">
    <property type="term" value="C:outer membrane-bounded periplasmic space"/>
    <property type="evidence" value="ECO:0007669"/>
    <property type="project" value="TreeGrafter"/>
</dbReference>
<dbReference type="GO" id="GO:0008745">
    <property type="term" value="F:N-acetylmuramoyl-L-alanine amidase activity"/>
    <property type="evidence" value="ECO:0007669"/>
    <property type="project" value="InterPro"/>
</dbReference>
<dbReference type="PANTHER" id="PTHR30404:SF0">
    <property type="entry name" value="N-ACETYLMURAMOYL-L-ALANINE AMIDASE AMIC"/>
    <property type="match status" value="1"/>
</dbReference>
<dbReference type="Gene3D" id="3.40.630.40">
    <property type="entry name" value="Zn-dependent exopeptidases"/>
    <property type="match status" value="1"/>
</dbReference>
<dbReference type="InterPro" id="IPR050695">
    <property type="entry name" value="N-acetylmuramoyl_amidase_3"/>
</dbReference>
<name>A0A7J5UK40_9MICO</name>
<evidence type="ECO:0000256" key="1">
    <source>
        <dbReference type="ARBA" id="ARBA00022801"/>
    </source>
</evidence>
<dbReference type="GO" id="GO:0009253">
    <property type="term" value="P:peptidoglycan catabolic process"/>
    <property type="evidence" value="ECO:0007669"/>
    <property type="project" value="InterPro"/>
</dbReference>
<dbReference type="Proteomes" id="UP000451860">
    <property type="component" value="Unassembled WGS sequence"/>
</dbReference>
<protein>
    <submittedName>
        <fullName evidence="4">N-acetylmuramoyl-L-alanine amidase</fullName>
    </submittedName>
</protein>
<feature type="domain" description="MurNAc-LAA" evidence="3">
    <location>
        <begin position="157"/>
        <end position="278"/>
    </location>
</feature>
<dbReference type="AlphaFoldDB" id="A0A7J5UK40"/>
<accession>A0A7J5UK40</accession>
<dbReference type="SMART" id="SM00646">
    <property type="entry name" value="Ami_3"/>
    <property type="match status" value="1"/>
</dbReference>
<keyword evidence="2" id="KW-0812">Transmembrane</keyword>
<keyword evidence="2" id="KW-1133">Transmembrane helix</keyword>
<dbReference type="OrthoDB" id="3268878at2"/>
<dbReference type="Pfam" id="PF01520">
    <property type="entry name" value="Amidase_3"/>
    <property type="match status" value="1"/>
</dbReference>
<dbReference type="PANTHER" id="PTHR30404">
    <property type="entry name" value="N-ACETYLMURAMOYL-L-ALANINE AMIDASE"/>
    <property type="match status" value="1"/>
</dbReference>
<dbReference type="SUPFAM" id="SSF53187">
    <property type="entry name" value="Zn-dependent exopeptidases"/>
    <property type="match status" value="1"/>
</dbReference>
<organism evidence="4 5">
    <name type="scientific">Georgenia thermotolerans</name>
    <dbReference type="NCBI Taxonomy" id="527326"/>
    <lineage>
        <taxon>Bacteria</taxon>
        <taxon>Bacillati</taxon>
        <taxon>Actinomycetota</taxon>
        <taxon>Actinomycetes</taxon>
        <taxon>Micrococcales</taxon>
        <taxon>Bogoriellaceae</taxon>
        <taxon>Georgenia</taxon>
    </lineage>
</organism>
<reference evidence="4 5" key="1">
    <citation type="submission" date="2019-10" db="EMBL/GenBank/DDBJ databases">
        <title>Georgenia wutianyii sp. nov. and Georgenia yuyongxinii sp. nov. isolated from plateau pika (Ochotona curzoniae) in the Qinghai-Tibet plateau of China.</title>
        <authorList>
            <person name="Tian Z."/>
        </authorList>
    </citation>
    <scope>NUCLEOTIDE SEQUENCE [LARGE SCALE GENOMIC DNA]</scope>
    <source>
        <strain evidence="4 5">DSM 21501</strain>
    </source>
</reference>